<dbReference type="Proteomes" id="UP000031307">
    <property type="component" value="Unassembled WGS sequence"/>
</dbReference>
<accession>A0A0C1EEB6</accession>
<reference evidence="1 2" key="1">
    <citation type="journal article" date="2014" name="Mol. Biol. Evol.">
        <title>Massive expansion of Ubiquitination-related gene families within the Chlamydiae.</title>
        <authorList>
            <person name="Domman D."/>
            <person name="Collingro A."/>
            <person name="Lagkouvardos I."/>
            <person name="Gehre L."/>
            <person name="Weinmaier T."/>
            <person name="Rattei T."/>
            <person name="Subtil A."/>
            <person name="Horn M."/>
        </authorList>
    </citation>
    <scope>NUCLEOTIDE SEQUENCE [LARGE SCALE GENOMIC DNA]</scope>
    <source>
        <strain evidence="1 2">OEW1</strain>
    </source>
</reference>
<dbReference type="EMBL" id="JSAM01000020">
    <property type="protein sequence ID" value="KIA78443.1"/>
    <property type="molecule type" value="Genomic_DNA"/>
</dbReference>
<proteinExistence type="predicted"/>
<name>A0A0C1EEB6_9BACT</name>
<evidence type="ECO:0000313" key="2">
    <source>
        <dbReference type="Proteomes" id="UP000031307"/>
    </source>
</evidence>
<dbReference type="PATRIC" id="fig|83552.4.peg.374"/>
<dbReference type="AlphaFoldDB" id="A0A0C1EEB6"/>
<organism evidence="1 2">
    <name type="scientific">Parachlamydia acanthamoebae</name>
    <dbReference type="NCBI Taxonomy" id="83552"/>
    <lineage>
        <taxon>Bacteria</taxon>
        <taxon>Pseudomonadati</taxon>
        <taxon>Chlamydiota</taxon>
        <taxon>Chlamydiia</taxon>
        <taxon>Parachlamydiales</taxon>
        <taxon>Parachlamydiaceae</taxon>
        <taxon>Parachlamydia</taxon>
    </lineage>
</organism>
<evidence type="ECO:0000313" key="1">
    <source>
        <dbReference type="EMBL" id="KIA78443.1"/>
    </source>
</evidence>
<sequence length="47" mass="5556">MAFFSKEKRKFSMSAFPFSFCDKKHFKDALSFFSSHTQLLIISLFIL</sequence>
<comment type="caution">
    <text evidence="1">The sequence shown here is derived from an EMBL/GenBank/DDBJ whole genome shotgun (WGS) entry which is preliminary data.</text>
</comment>
<gene>
    <name evidence="1" type="ORF">DB43_DZ00300</name>
</gene>
<protein>
    <submittedName>
        <fullName evidence="1">Uncharacterized protein</fullName>
    </submittedName>
</protein>